<dbReference type="GO" id="GO:0046656">
    <property type="term" value="P:folic acid biosynthetic process"/>
    <property type="evidence" value="ECO:0007669"/>
    <property type="project" value="UniProtKB-KW"/>
</dbReference>
<evidence type="ECO:0000256" key="4">
    <source>
        <dbReference type="ARBA" id="ARBA00005150"/>
    </source>
</evidence>
<comment type="similarity">
    <text evidence="5 23">Belongs to the folylpolyglutamate synthase family.</text>
</comment>
<evidence type="ECO:0000313" key="27">
    <source>
        <dbReference type="Proteomes" id="UP000054262"/>
    </source>
</evidence>
<comment type="catalytic activity">
    <reaction evidence="20">
        <text>10-formyltetrahydrofolyl-(gamma-L-Glu)(n) + L-glutamate + ATP = 10-formyltetrahydrofolyl-(gamma-L-Glu)(n+1) + ADP + phosphate + H(+)</text>
        <dbReference type="Rhea" id="RHEA:51904"/>
        <dbReference type="Rhea" id="RHEA-COMP:13088"/>
        <dbReference type="Rhea" id="RHEA-COMP:14300"/>
        <dbReference type="ChEBI" id="CHEBI:15378"/>
        <dbReference type="ChEBI" id="CHEBI:29985"/>
        <dbReference type="ChEBI" id="CHEBI:30616"/>
        <dbReference type="ChEBI" id="CHEBI:43474"/>
        <dbReference type="ChEBI" id="CHEBI:134413"/>
        <dbReference type="ChEBI" id="CHEBI:456216"/>
        <dbReference type="EC" id="6.3.2.17"/>
    </reaction>
</comment>
<feature type="domain" description="Mur ligase central" evidence="25">
    <location>
        <begin position="51"/>
        <end position="263"/>
    </location>
</feature>
<keyword evidence="12 23" id="KW-0547">Nucleotide-binding</keyword>
<evidence type="ECO:0000256" key="22">
    <source>
        <dbReference type="ARBA" id="ARBA00049161"/>
    </source>
</evidence>
<comment type="cofactor">
    <cofactor evidence="1">
        <name>Mg(2+)</name>
        <dbReference type="ChEBI" id="CHEBI:18420"/>
    </cofactor>
</comment>
<dbReference type="InterPro" id="IPR036615">
    <property type="entry name" value="Mur_ligase_C_dom_sf"/>
</dbReference>
<comment type="function">
    <text evidence="2">Functions in two distinct reactions of the de novo folate biosynthetic pathway. Catalyzes the addition of a glutamate residue to dihydropteroate (7,8-dihydropteroate or H2Pte) to form dihydrofolate (7,8-dihydrofolate monoglutamate or H2Pte-Glu). Also catalyzes successive additions of L-glutamate to tetrahydrofolate or 10-formyltetrahydrofolate or 5,10-methylenetetrahydrofolate, leading to folylpolyglutamate derivatives.</text>
</comment>
<keyword evidence="15" id="KW-0289">Folate biosynthesis</keyword>
<reference evidence="26 27" key="1">
    <citation type="submission" date="2006-11" db="EMBL/GenBank/DDBJ databases">
        <authorList>
            <person name="Giovannoni S."/>
            <person name="Vergin K."/>
            <person name="Ferriera S."/>
            <person name="Johnson J."/>
            <person name="Kravitz S."/>
            <person name="Beeson K."/>
            <person name="Sutton G."/>
            <person name="Rogers Y.-H."/>
            <person name="Friedman R."/>
            <person name="Frazier M."/>
            <person name="Venter J.C."/>
        </authorList>
    </citation>
    <scope>NUCLEOTIDE SEQUENCE [LARGE SCALE GENOMIC DNA]</scope>
    <source>
        <strain evidence="26 27">HTCC2181</strain>
    </source>
</reference>
<evidence type="ECO:0000256" key="10">
    <source>
        <dbReference type="ARBA" id="ARBA00022598"/>
    </source>
</evidence>
<dbReference type="GO" id="GO:0046654">
    <property type="term" value="P:tetrahydrofolate biosynthetic process"/>
    <property type="evidence" value="ECO:0007669"/>
    <property type="project" value="UniProtKB-UniPathway"/>
</dbReference>
<evidence type="ECO:0000256" key="12">
    <source>
        <dbReference type="ARBA" id="ARBA00022741"/>
    </source>
</evidence>
<dbReference type="Gene3D" id="3.40.1190.10">
    <property type="entry name" value="Mur-like, catalytic domain"/>
    <property type="match status" value="1"/>
</dbReference>
<dbReference type="EC" id="6.3.2.12" evidence="7"/>
<dbReference type="FunFam" id="3.40.1190.10:FF:000004">
    <property type="entry name" value="Dihydrofolate synthase/folylpolyglutamate synthase"/>
    <property type="match status" value="1"/>
</dbReference>
<evidence type="ECO:0000256" key="13">
    <source>
        <dbReference type="ARBA" id="ARBA00022840"/>
    </source>
</evidence>
<comment type="subunit">
    <text evidence="6">Monomer.</text>
</comment>
<dbReference type="PANTHER" id="PTHR11136:SF0">
    <property type="entry name" value="DIHYDROFOLATE SYNTHETASE-RELATED"/>
    <property type="match status" value="1"/>
</dbReference>
<feature type="domain" description="Mur ligase C-terminal" evidence="24">
    <location>
        <begin position="291"/>
        <end position="413"/>
    </location>
</feature>
<dbReference type="InterPro" id="IPR001645">
    <property type="entry name" value="Folylpolyglutamate_synth"/>
</dbReference>
<dbReference type="GO" id="GO:0005524">
    <property type="term" value="F:ATP binding"/>
    <property type="evidence" value="ECO:0007669"/>
    <property type="project" value="UniProtKB-KW"/>
</dbReference>
<proteinExistence type="inferred from homology"/>
<evidence type="ECO:0000256" key="1">
    <source>
        <dbReference type="ARBA" id="ARBA00001946"/>
    </source>
</evidence>
<dbReference type="PIRSF" id="PIRSF001563">
    <property type="entry name" value="Folylpolyglu_synth"/>
    <property type="match status" value="1"/>
</dbReference>
<keyword evidence="10 23" id="KW-0436">Ligase</keyword>
<evidence type="ECO:0000256" key="7">
    <source>
        <dbReference type="ARBA" id="ARBA00013023"/>
    </source>
</evidence>
<evidence type="ECO:0000256" key="2">
    <source>
        <dbReference type="ARBA" id="ARBA00002714"/>
    </source>
</evidence>
<evidence type="ECO:0000256" key="14">
    <source>
        <dbReference type="ARBA" id="ARBA00022842"/>
    </source>
</evidence>
<evidence type="ECO:0000256" key="5">
    <source>
        <dbReference type="ARBA" id="ARBA00008276"/>
    </source>
</evidence>
<keyword evidence="27" id="KW-1185">Reference proteome</keyword>
<dbReference type="EC" id="6.3.2.17" evidence="8"/>
<dbReference type="GO" id="GO:0008841">
    <property type="term" value="F:dihydrofolate synthase activity"/>
    <property type="evidence" value="ECO:0007669"/>
    <property type="project" value="UniProtKB-EC"/>
</dbReference>
<keyword evidence="11" id="KW-0479">Metal-binding</keyword>
<dbReference type="Gene3D" id="3.90.190.20">
    <property type="entry name" value="Mur ligase, C-terminal domain"/>
    <property type="match status" value="1"/>
</dbReference>
<evidence type="ECO:0000259" key="24">
    <source>
        <dbReference type="Pfam" id="PF02875"/>
    </source>
</evidence>
<keyword evidence="13 23" id="KW-0067">ATP-binding</keyword>
<evidence type="ECO:0000256" key="17">
    <source>
        <dbReference type="ARBA" id="ARBA00030592"/>
    </source>
</evidence>
<dbReference type="SUPFAM" id="SSF53244">
    <property type="entry name" value="MurD-like peptide ligases, peptide-binding domain"/>
    <property type="match status" value="1"/>
</dbReference>
<dbReference type="GO" id="GO:0005737">
    <property type="term" value="C:cytoplasm"/>
    <property type="evidence" value="ECO:0007669"/>
    <property type="project" value="TreeGrafter"/>
</dbReference>
<evidence type="ECO:0000256" key="18">
    <source>
        <dbReference type="ARBA" id="ARBA00032510"/>
    </source>
</evidence>
<evidence type="ECO:0000256" key="15">
    <source>
        <dbReference type="ARBA" id="ARBA00022909"/>
    </source>
</evidence>
<evidence type="ECO:0000256" key="3">
    <source>
        <dbReference type="ARBA" id="ARBA00004799"/>
    </source>
</evidence>
<comment type="catalytic activity">
    <reaction evidence="22">
        <text>7,8-dihydropteroate + L-glutamate + ATP = 7,8-dihydrofolate + ADP + phosphate + H(+)</text>
        <dbReference type="Rhea" id="RHEA:23584"/>
        <dbReference type="ChEBI" id="CHEBI:15378"/>
        <dbReference type="ChEBI" id="CHEBI:17839"/>
        <dbReference type="ChEBI" id="CHEBI:29985"/>
        <dbReference type="ChEBI" id="CHEBI:30616"/>
        <dbReference type="ChEBI" id="CHEBI:43474"/>
        <dbReference type="ChEBI" id="CHEBI:57451"/>
        <dbReference type="ChEBI" id="CHEBI:456216"/>
        <dbReference type="EC" id="6.3.2.12"/>
    </reaction>
</comment>
<evidence type="ECO:0000256" key="20">
    <source>
        <dbReference type="ARBA" id="ARBA00047808"/>
    </source>
</evidence>
<evidence type="ECO:0000256" key="9">
    <source>
        <dbReference type="ARBA" id="ARBA00019357"/>
    </source>
</evidence>
<evidence type="ECO:0000313" key="26">
    <source>
        <dbReference type="EMBL" id="EAV47149.1"/>
    </source>
</evidence>
<comment type="catalytic activity">
    <reaction evidence="21">
        <text>(6R)-5,10-methylenetetrahydrofolyl-(gamma-L-Glu)(n) + L-glutamate + ATP = (6R)-5,10-methylenetetrahydrofolyl-(gamma-L-Glu)(n+1) + ADP + phosphate + H(+)</text>
        <dbReference type="Rhea" id="RHEA:51912"/>
        <dbReference type="Rhea" id="RHEA-COMP:13257"/>
        <dbReference type="Rhea" id="RHEA-COMP:13258"/>
        <dbReference type="ChEBI" id="CHEBI:15378"/>
        <dbReference type="ChEBI" id="CHEBI:29985"/>
        <dbReference type="ChEBI" id="CHEBI:30616"/>
        <dbReference type="ChEBI" id="CHEBI:43474"/>
        <dbReference type="ChEBI" id="CHEBI:136572"/>
        <dbReference type="ChEBI" id="CHEBI:456216"/>
        <dbReference type="EC" id="6.3.2.17"/>
    </reaction>
</comment>
<accession>A0P6I9</accession>
<dbReference type="OrthoDB" id="9809356at2"/>
<dbReference type="InterPro" id="IPR004101">
    <property type="entry name" value="Mur_ligase_C"/>
</dbReference>
<dbReference type="Pfam" id="PF02875">
    <property type="entry name" value="Mur_ligase_C"/>
    <property type="match status" value="1"/>
</dbReference>
<name>A0P6I9_9PROT</name>
<dbReference type="PANTHER" id="PTHR11136">
    <property type="entry name" value="FOLYLPOLYGLUTAMATE SYNTHASE-RELATED"/>
    <property type="match status" value="1"/>
</dbReference>
<evidence type="ECO:0000259" key="25">
    <source>
        <dbReference type="Pfam" id="PF08245"/>
    </source>
</evidence>
<evidence type="ECO:0000256" key="11">
    <source>
        <dbReference type="ARBA" id="ARBA00022723"/>
    </source>
</evidence>
<evidence type="ECO:0000256" key="6">
    <source>
        <dbReference type="ARBA" id="ARBA00011245"/>
    </source>
</evidence>
<organism evidence="26 27">
    <name type="scientific">Methylophilales bacterium HTCC2181</name>
    <dbReference type="NCBI Taxonomy" id="383631"/>
    <lineage>
        <taxon>Bacteria</taxon>
        <taxon>Pseudomonadati</taxon>
        <taxon>Pseudomonadota</taxon>
        <taxon>Betaproteobacteria</taxon>
        <taxon>Nitrosomonadales</taxon>
        <taxon>OM43 clade</taxon>
    </lineage>
</organism>
<comment type="caution">
    <text evidence="26">The sequence shown here is derived from an EMBL/GenBank/DDBJ whole genome shotgun (WGS) entry which is preliminary data.</text>
</comment>
<protein>
    <recommendedName>
        <fullName evidence="9">Dihydrofolate synthase/folylpolyglutamate synthase</fullName>
        <ecNumber evidence="7">6.3.2.12</ecNumber>
        <ecNumber evidence="8">6.3.2.17</ecNumber>
    </recommendedName>
    <alternativeName>
        <fullName evidence="18">Folylpoly-gamma-glutamate synthetase-dihydrofolate synthetase</fullName>
    </alternativeName>
    <alternativeName>
        <fullName evidence="16">Folylpolyglutamate synthetase</fullName>
    </alternativeName>
    <alternativeName>
        <fullName evidence="17">Tetrahydrofolylpolyglutamate synthase</fullName>
    </alternativeName>
</protein>
<evidence type="ECO:0000256" key="23">
    <source>
        <dbReference type="PIRNR" id="PIRNR001563"/>
    </source>
</evidence>
<gene>
    <name evidence="26" type="ORF">MB2181_03710</name>
</gene>
<dbReference type="InterPro" id="IPR013221">
    <property type="entry name" value="Mur_ligase_cen"/>
</dbReference>
<dbReference type="Pfam" id="PF08245">
    <property type="entry name" value="Mur_ligase_M"/>
    <property type="match status" value="1"/>
</dbReference>
<dbReference type="AlphaFoldDB" id="A0P6I9"/>
<comment type="pathway">
    <text evidence="4">Cofactor biosynthesis; tetrahydrofolylpolyglutamate biosynthesis.</text>
</comment>
<dbReference type="UniPathway" id="UPA00077">
    <property type="reaction ID" value="UER00157"/>
</dbReference>
<dbReference type="EMBL" id="AAUX01000001">
    <property type="protein sequence ID" value="EAV47149.1"/>
    <property type="molecule type" value="Genomic_DNA"/>
</dbReference>
<keyword evidence="14" id="KW-0460">Magnesium</keyword>
<evidence type="ECO:0000256" key="21">
    <source>
        <dbReference type="ARBA" id="ARBA00049035"/>
    </source>
</evidence>
<sequence length="423" mass="46782">MLNKLSKKDSLEAWLDYIEKLHPSEIELTLERVREVKDLANISPDFPIILVGGTNGKGSVCAFIESILHASDLKIGCYTSPHLLRFNERIRINKHEVDDKAIVNALDHIERSRRDIPLTYFEITTLAAVKCMNDEAVDIAILEVGLGGRLDAVNIFSPTISLITTVSLDHQAYLGDSVDKIGFEKSGIFRRNIPAIINHKNPIPSMISAANKINANLSLLGNDYNLVIHDKSLSYTSNDLSYSDLPLPQIKGNHQIINLAGALRCIELLNSTIPISIKAIKKGISDASIRGRFEVLLNNPLVVVDVAHNPESANNLANNFMDAKLDGITTAIFSVFEDKDVLSIIQPFINVIDKWYIAELSSERALSCEGIEEALKSVMPTVTVEKFPTVRHAYKEALKNAHDNDNILMFGSFLVISESIGET</sequence>
<evidence type="ECO:0000256" key="16">
    <source>
        <dbReference type="ARBA" id="ARBA00030048"/>
    </source>
</evidence>
<comment type="pathway">
    <text evidence="3">Cofactor biosynthesis; tetrahydrofolate biosynthesis; 7,8-dihydrofolate from 2-amino-4-hydroxy-6-hydroxymethyl-7,8-dihydropteridine diphosphate and 4-aminobenzoate: step 2/2.</text>
</comment>
<dbReference type="GO" id="GO:0046872">
    <property type="term" value="F:metal ion binding"/>
    <property type="evidence" value="ECO:0007669"/>
    <property type="project" value="UniProtKB-KW"/>
</dbReference>
<comment type="catalytic activity">
    <reaction evidence="19">
        <text>(6S)-5,6,7,8-tetrahydrofolyl-(gamma-L-Glu)(n) + L-glutamate + ATP = (6S)-5,6,7,8-tetrahydrofolyl-(gamma-L-Glu)(n+1) + ADP + phosphate + H(+)</text>
        <dbReference type="Rhea" id="RHEA:10580"/>
        <dbReference type="Rhea" id="RHEA-COMP:14738"/>
        <dbReference type="Rhea" id="RHEA-COMP:14740"/>
        <dbReference type="ChEBI" id="CHEBI:15378"/>
        <dbReference type="ChEBI" id="CHEBI:29985"/>
        <dbReference type="ChEBI" id="CHEBI:30616"/>
        <dbReference type="ChEBI" id="CHEBI:43474"/>
        <dbReference type="ChEBI" id="CHEBI:141005"/>
        <dbReference type="ChEBI" id="CHEBI:456216"/>
        <dbReference type="EC" id="6.3.2.17"/>
    </reaction>
</comment>
<dbReference type="Proteomes" id="UP000054262">
    <property type="component" value="Unassembled WGS sequence"/>
</dbReference>
<dbReference type="GO" id="GO:0004326">
    <property type="term" value="F:tetrahydrofolylpolyglutamate synthase activity"/>
    <property type="evidence" value="ECO:0007669"/>
    <property type="project" value="UniProtKB-EC"/>
</dbReference>
<dbReference type="InterPro" id="IPR036565">
    <property type="entry name" value="Mur-like_cat_sf"/>
</dbReference>
<evidence type="ECO:0000256" key="19">
    <source>
        <dbReference type="ARBA" id="ARBA00047493"/>
    </source>
</evidence>
<dbReference type="NCBIfam" id="TIGR01499">
    <property type="entry name" value="folC"/>
    <property type="match status" value="1"/>
</dbReference>
<dbReference type="SUPFAM" id="SSF53623">
    <property type="entry name" value="MurD-like peptide ligases, catalytic domain"/>
    <property type="match status" value="1"/>
</dbReference>
<evidence type="ECO:0000256" key="8">
    <source>
        <dbReference type="ARBA" id="ARBA00013025"/>
    </source>
</evidence>